<dbReference type="GO" id="GO:0008897">
    <property type="term" value="F:holo-[acyl-carrier-protein] synthase activity"/>
    <property type="evidence" value="ECO:0007669"/>
    <property type="project" value="UniProtKB-UniRule"/>
</dbReference>
<dbReference type="GO" id="GO:0005737">
    <property type="term" value="C:cytoplasm"/>
    <property type="evidence" value="ECO:0007669"/>
    <property type="project" value="UniProtKB-SubCell"/>
</dbReference>
<evidence type="ECO:0000256" key="6">
    <source>
        <dbReference type="ARBA" id="ARBA00023098"/>
    </source>
</evidence>
<dbReference type="SUPFAM" id="SSF56214">
    <property type="entry name" value="4'-phosphopantetheinyl transferase"/>
    <property type="match status" value="1"/>
</dbReference>
<dbReference type="InterPro" id="IPR002582">
    <property type="entry name" value="ACPS"/>
</dbReference>
<keyword evidence="1 8" id="KW-0444">Lipid biosynthesis</keyword>
<keyword evidence="6 8" id="KW-0443">Lipid metabolism</keyword>
<dbReference type="HAMAP" id="MF_00101">
    <property type="entry name" value="AcpS"/>
    <property type="match status" value="1"/>
</dbReference>
<dbReference type="NCBIfam" id="TIGR00556">
    <property type="entry name" value="pantethn_trn"/>
    <property type="match status" value="1"/>
</dbReference>
<feature type="domain" description="4'-phosphopantetheinyl transferase" evidence="9">
    <location>
        <begin position="6"/>
        <end position="110"/>
    </location>
</feature>
<evidence type="ECO:0000313" key="10">
    <source>
        <dbReference type="EMBL" id="XDS46982.1"/>
    </source>
</evidence>
<gene>
    <name evidence="8" type="primary">acpS</name>
    <name evidence="12" type="ORF">QN062_04215</name>
    <name evidence="11" type="ORF">QN216_08230</name>
    <name evidence="10" type="ORF">QN217_02235</name>
</gene>
<dbReference type="EMBL" id="CP129682">
    <property type="protein sequence ID" value="XDS48313.1"/>
    <property type="molecule type" value="Genomic_DNA"/>
</dbReference>
<evidence type="ECO:0000313" key="11">
    <source>
        <dbReference type="EMBL" id="XDS48313.1"/>
    </source>
</evidence>
<comment type="function">
    <text evidence="8">Transfers the 4'-phosphopantetheine moiety from coenzyme A to a Ser of acyl-carrier-protein.</text>
</comment>
<dbReference type="Gene3D" id="3.90.470.20">
    <property type="entry name" value="4'-phosphopantetheinyl transferase domain"/>
    <property type="match status" value="1"/>
</dbReference>
<dbReference type="KEGG" id="bfk:QN062_04215"/>
<keyword evidence="4 8" id="KW-0276">Fatty acid metabolism</keyword>
<organism evidence="11">
    <name type="scientific">Bifidobacterium fermentum</name>
    <dbReference type="NCBI Taxonomy" id="3059035"/>
    <lineage>
        <taxon>Bacteria</taxon>
        <taxon>Bacillati</taxon>
        <taxon>Actinomycetota</taxon>
        <taxon>Actinomycetes</taxon>
        <taxon>Bifidobacteriales</taxon>
        <taxon>Bifidobacteriaceae</taxon>
        <taxon>Bifidobacterium</taxon>
    </lineage>
</organism>
<evidence type="ECO:0000256" key="3">
    <source>
        <dbReference type="ARBA" id="ARBA00022723"/>
    </source>
</evidence>
<keyword evidence="3 8" id="KW-0479">Metal-binding</keyword>
<dbReference type="GO" id="GO:0000287">
    <property type="term" value="F:magnesium ion binding"/>
    <property type="evidence" value="ECO:0007669"/>
    <property type="project" value="UniProtKB-UniRule"/>
</dbReference>
<comment type="subcellular location">
    <subcellularLocation>
        <location evidence="8">Cytoplasm</location>
    </subcellularLocation>
</comment>
<comment type="similarity">
    <text evidence="8">Belongs to the P-Pant transferase superfamily. AcpS family.</text>
</comment>
<dbReference type="AlphaFoldDB" id="A0AB39UHS8"/>
<dbReference type="GO" id="GO:0006633">
    <property type="term" value="P:fatty acid biosynthetic process"/>
    <property type="evidence" value="ECO:0007669"/>
    <property type="project" value="UniProtKB-UniRule"/>
</dbReference>
<name>A0AB39UHS8_9BIFI</name>
<dbReference type="InterPro" id="IPR008278">
    <property type="entry name" value="4-PPantetheinyl_Trfase_dom"/>
</dbReference>
<evidence type="ECO:0000256" key="4">
    <source>
        <dbReference type="ARBA" id="ARBA00022832"/>
    </source>
</evidence>
<feature type="binding site" evidence="8">
    <location>
        <position position="63"/>
    </location>
    <ligand>
        <name>Mg(2+)</name>
        <dbReference type="ChEBI" id="CHEBI:18420"/>
    </ligand>
</feature>
<comment type="cofactor">
    <cofactor evidence="8">
        <name>Mg(2+)</name>
        <dbReference type="ChEBI" id="CHEBI:18420"/>
    </cofactor>
</comment>
<dbReference type="InterPro" id="IPR037143">
    <property type="entry name" value="4-PPantetheinyl_Trfase_dom_sf"/>
</dbReference>
<evidence type="ECO:0000256" key="5">
    <source>
        <dbReference type="ARBA" id="ARBA00022842"/>
    </source>
</evidence>
<dbReference type="EMBL" id="CP129683">
    <property type="protein sequence ID" value="XDS51382.1"/>
    <property type="molecule type" value="Genomic_DNA"/>
</dbReference>
<keyword evidence="7 8" id="KW-0275">Fatty acid biosynthesis</keyword>
<accession>A0AB39UHS8</accession>
<protein>
    <recommendedName>
        <fullName evidence="8">Holo-[acyl-carrier-protein] synthase</fullName>
        <shortName evidence="8">Holo-ACP synthase</shortName>
        <ecNumber evidence="8">2.7.8.7</ecNumber>
    </recommendedName>
    <alternativeName>
        <fullName evidence="8">4'-phosphopantetheinyl transferase AcpS</fullName>
    </alternativeName>
</protein>
<evidence type="ECO:0000256" key="2">
    <source>
        <dbReference type="ARBA" id="ARBA00022679"/>
    </source>
</evidence>
<evidence type="ECO:0000256" key="1">
    <source>
        <dbReference type="ARBA" id="ARBA00022516"/>
    </source>
</evidence>
<evidence type="ECO:0000313" key="12">
    <source>
        <dbReference type="EMBL" id="XDS51382.1"/>
    </source>
</evidence>
<evidence type="ECO:0000256" key="7">
    <source>
        <dbReference type="ARBA" id="ARBA00023160"/>
    </source>
</evidence>
<proteinExistence type="inferred from homology"/>
<dbReference type="RefSeq" id="WP_369342345.1">
    <property type="nucleotide sequence ID" value="NZ_CP129675.1"/>
</dbReference>
<comment type="catalytic activity">
    <reaction evidence="8">
        <text>apo-[ACP] + CoA = holo-[ACP] + adenosine 3',5'-bisphosphate + H(+)</text>
        <dbReference type="Rhea" id="RHEA:12068"/>
        <dbReference type="Rhea" id="RHEA-COMP:9685"/>
        <dbReference type="Rhea" id="RHEA-COMP:9690"/>
        <dbReference type="ChEBI" id="CHEBI:15378"/>
        <dbReference type="ChEBI" id="CHEBI:29999"/>
        <dbReference type="ChEBI" id="CHEBI:57287"/>
        <dbReference type="ChEBI" id="CHEBI:58343"/>
        <dbReference type="ChEBI" id="CHEBI:64479"/>
        <dbReference type="EC" id="2.7.8.7"/>
    </reaction>
</comment>
<feature type="binding site" evidence="8">
    <location>
        <position position="10"/>
    </location>
    <ligand>
        <name>Mg(2+)</name>
        <dbReference type="ChEBI" id="CHEBI:18420"/>
    </ligand>
</feature>
<reference evidence="11" key="1">
    <citation type="submission" date="2023-07" db="EMBL/GenBank/DDBJ databases">
        <title>Bifidobacterium aquikefiriaerophilum sp. nov. and Bifidobacterium eccum sp. nov., isolated from water kefir.</title>
        <authorList>
            <person name="Breselge S."/>
            <person name="Bellassi P."/>
            <person name="Barcenilla C."/>
            <person name="Alvarez-Ordonez A."/>
            <person name="Morelli L."/>
            <person name="Cotter P.D."/>
        </authorList>
    </citation>
    <scope>NUCLEOTIDE SEQUENCE</scope>
    <source>
        <strain evidence="12">WK012_4_13</strain>
        <strain evidence="11">WK013_4_14</strain>
        <strain evidence="10">WK048_4_13</strain>
    </source>
</reference>
<keyword evidence="5 8" id="KW-0460">Magnesium</keyword>
<dbReference type="EC" id="2.7.8.7" evidence="8"/>
<evidence type="ECO:0000256" key="8">
    <source>
        <dbReference type="HAMAP-Rule" id="MF_00101"/>
    </source>
</evidence>
<evidence type="ECO:0000259" key="9">
    <source>
        <dbReference type="Pfam" id="PF01648"/>
    </source>
</evidence>
<keyword evidence="8" id="KW-0963">Cytoplasm</keyword>
<keyword evidence="2 8" id="KW-0808">Transferase</keyword>
<dbReference type="InterPro" id="IPR004568">
    <property type="entry name" value="Ppantetheine-prot_Trfase_dom"/>
</dbReference>
<dbReference type="EMBL" id="CP129675">
    <property type="protein sequence ID" value="XDS46982.1"/>
    <property type="molecule type" value="Genomic_DNA"/>
</dbReference>
<dbReference type="Pfam" id="PF01648">
    <property type="entry name" value="ACPS"/>
    <property type="match status" value="1"/>
</dbReference>
<sequence length="147" mass="16119">MSEILGLGHDVVDVDAFSQQWHEPSSTMRKLFSVRELRQCTMRAALKHDEEALHAAARWAGKESVIKAWSEAIADGTVPFTIDSVPWNEIEILDDSRGRPQVILGESLAQSLTRSIAARSPATWHISLSHDGSIASAVAILVHSSDH</sequence>